<dbReference type="PANTHER" id="PTHR18919:SF107">
    <property type="entry name" value="ACETYL-COA ACETYLTRANSFERASE, CYTOSOLIC"/>
    <property type="match status" value="1"/>
</dbReference>
<evidence type="ECO:0000259" key="7">
    <source>
        <dbReference type="Pfam" id="PF00108"/>
    </source>
</evidence>
<protein>
    <recommendedName>
        <fullName evidence="5">Probable acetyl-CoA acetyltransferase</fullName>
        <ecNumber evidence="2">2.3.1.9</ecNumber>
    </recommendedName>
</protein>
<evidence type="ECO:0000256" key="3">
    <source>
        <dbReference type="ARBA" id="ARBA00022679"/>
    </source>
</evidence>
<keyword evidence="4 6" id="KW-0012">Acyltransferase</keyword>
<comment type="similarity">
    <text evidence="1 6">Belongs to the thiolase-like superfamily. Thiolase family.</text>
</comment>
<evidence type="ECO:0000256" key="5">
    <source>
        <dbReference type="ARBA" id="ARBA00040529"/>
    </source>
</evidence>
<accession>A0ABV9S2N1</accession>
<evidence type="ECO:0000313" key="10">
    <source>
        <dbReference type="Proteomes" id="UP001595859"/>
    </source>
</evidence>
<dbReference type="InterPro" id="IPR016039">
    <property type="entry name" value="Thiolase-like"/>
</dbReference>
<name>A0ABV9S2N1_9PSEU</name>
<keyword evidence="10" id="KW-1185">Reference proteome</keyword>
<dbReference type="InterPro" id="IPR002155">
    <property type="entry name" value="Thiolase"/>
</dbReference>
<dbReference type="Proteomes" id="UP001595859">
    <property type="component" value="Unassembled WGS sequence"/>
</dbReference>
<evidence type="ECO:0000256" key="1">
    <source>
        <dbReference type="ARBA" id="ARBA00010982"/>
    </source>
</evidence>
<dbReference type="InterPro" id="IPR020616">
    <property type="entry name" value="Thiolase_N"/>
</dbReference>
<feature type="domain" description="Thiolase C-terminal" evidence="8">
    <location>
        <begin position="273"/>
        <end position="391"/>
    </location>
</feature>
<dbReference type="PIRSF" id="PIRSF000429">
    <property type="entry name" value="Ac-CoA_Ac_transf"/>
    <property type="match status" value="1"/>
</dbReference>
<comment type="caution">
    <text evidence="9">The sequence shown here is derived from an EMBL/GenBank/DDBJ whole genome shotgun (WGS) entry which is preliminary data.</text>
</comment>
<dbReference type="SUPFAM" id="SSF53901">
    <property type="entry name" value="Thiolase-like"/>
    <property type="match status" value="1"/>
</dbReference>
<dbReference type="EMBL" id="JBHSIS010000009">
    <property type="protein sequence ID" value="MFC4855922.1"/>
    <property type="molecule type" value="Genomic_DNA"/>
</dbReference>
<dbReference type="Pfam" id="PF00108">
    <property type="entry name" value="Thiolase_N"/>
    <property type="match status" value="1"/>
</dbReference>
<dbReference type="GO" id="GO:0016746">
    <property type="term" value="F:acyltransferase activity"/>
    <property type="evidence" value="ECO:0007669"/>
    <property type="project" value="UniProtKB-KW"/>
</dbReference>
<evidence type="ECO:0000256" key="2">
    <source>
        <dbReference type="ARBA" id="ARBA00012705"/>
    </source>
</evidence>
<proteinExistence type="inferred from homology"/>
<dbReference type="EC" id="2.3.1.9" evidence="2"/>
<keyword evidence="3 6" id="KW-0808">Transferase</keyword>
<feature type="domain" description="Thiolase N-terminal" evidence="7">
    <location>
        <begin position="16"/>
        <end position="262"/>
    </location>
</feature>
<reference evidence="10" key="1">
    <citation type="journal article" date="2019" name="Int. J. Syst. Evol. Microbiol.">
        <title>The Global Catalogue of Microorganisms (GCM) 10K type strain sequencing project: providing services to taxonomists for standard genome sequencing and annotation.</title>
        <authorList>
            <consortium name="The Broad Institute Genomics Platform"/>
            <consortium name="The Broad Institute Genome Sequencing Center for Infectious Disease"/>
            <person name="Wu L."/>
            <person name="Ma J."/>
        </authorList>
    </citation>
    <scope>NUCLEOTIDE SEQUENCE [LARGE SCALE GENOMIC DNA]</scope>
    <source>
        <strain evidence="10">ZS-22-S1</strain>
    </source>
</reference>
<dbReference type="InterPro" id="IPR020617">
    <property type="entry name" value="Thiolase_C"/>
</dbReference>
<evidence type="ECO:0000256" key="6">
    <source>
        <dbReference type="RuleBase" id="RU003557"/>
    </source>
</evidence>
<dbReference type="CDD" id="cd00751">
    <property type="entry name" value="thiolase"/>
    <property type="match status" value="1"/>
</dbReference>
<gene>
    <name evidence="9" type="ORF">ACFPCV_20615</name>
</gene>
<dbReference type="RefSeq" id="WP_378057890.1">
    <property type="nucleotide sequence ID" value="NZ_JBHSIS010000009.1"/>
</dbReference>
<dbReference type="Pfam" id="PF02803">
    <property type="entry name" value="Thiolase_C"/>
    <property type="match status" value="1"/>
</dbReference>
<dbReference type="Gene3D" id="3.40.47.10">
    <property type="match status" value="2"/>
</dbReference>
<organism evidence="9 10">
    <name type="scientific">Actinophytocola glycyrrhizae</name>
    <dbReference type="NCBI Taxonomy" id="2044873"/>
    <lineage>
        <taxon>Bacteria</taxon>
        <taxon>Bacillati</taxon>
        <taxon>Actinomycetota</taxon>
        <taxon>Actinomycetes</taxon>
        <taxon>Pseudonocardiales</taxon>
        <taxon>Pseudonocardiaceae</taxon>
    </lineage>
</organism>
<sequence length="395" mass="41183">MRLTDVAIPLGLGWSSPFTRWQGPLSEMSGIDLAVDVTGRALAAREFDPAGVTYAVLGTTVPQATGFYGVTSVAPRLGMPAVTGPVIAQACATSAAVLQAAAVQVQLGAHRTVLAVATDRTSNGPLMVYPSPARSGGAPRTEHWVLDPMQEDPTTRDSMLATAENVAADEGFTRDELDEVTLLRHEQYRAALGDDRAVQRRYLVEVHVPGRKGHTVVAEDVGVHPATPEGLAKLAPVTPGGVVTYGSQTHPGDGTAGVVLSTVDTARALGAGVARVRAVAFARVEPARMPKAPVPAARAALADSGLEIADIDVVTTHNPFAVNDLYFHRQTGFPLDRMNPYGSSLVYGHPQGPTGLRAVVELIEALRARGGGRGLFTGCAAGDTAGAVVIEVDDR</sequence>
<dbReference type="PANTHER" id="PTHR18919">
    <property type="entry name" value="ACETYL-COA C-ACYLTRANSFERASE"/>
    <property type="match status" value="1"/>
</dbReference>
<evidence type="ECO:0000313" key="9">
    <source>
        <dbReference type="EMBL" id="MFC4855922.1"/>
    </source>
</evidence>
<evidence type="ECO:0000259" key="8">
    <source>
        <dbReference type="Pfam" id="PF02803"/>
    </source>
</evidence>
<evidence type="ECO:0000256" key="4">
    <source>
        <dbReference type="ARBA" id="ARBA00023315"/>
    </source>
</evidence>